<dbReference type="Pfam" id="PF02752">
    <property type="entry name" value="Arrestin_C"/>
    <property type="match status" value="1"/>
</dbReference>
<evidence type="ECO:0000313" key="5">
    <source>
        <dbReference type="Proteomes" id="UP001153620"/>
    </source>
</evidence>
<comment type="similarity">
    <text evidence="1">Belongs to the arrestin family.</text>
</comment>
<dbReference type="SMART" id="SM01017">
    <property type="entry name" value="Arrestin_C"/>
    <property type="match status" value="1"/>
</dbReference>
<dbReference type="SUPFAM" id="SSF81296">
    <property type="entry name" value="E set domains"/>
    <property type="match status" value="2"/>
</dbReference>
<dbReference type="GO" id="GO:0005737">
    <property type="term" value="C:cytoplasm"/>
    <property type="evidence" value="ECO:0007669"/>
    <property type="project" value="TreeGrafter"/>
</dbReference>
<dbReference type="Gene3D" id="2.60.40.640">
    <property type="match status" value="2"/>
</dbReference>
<organism evidence="4 5">
    <name type="scientific">Chironomus riparius</name>
    <dbReference type="NCBI Taxonomy" id="315576"/>
    <lineage>
        <taxon>Eukaryota</taxon>
        <taxon>Metazoa</taxon>
        <taxon>Ecdysozoa</taxon>
        <taxon>Arthropoda</taxon>
        <taxon>Hexapoda</taxon>
        <taxon>Insecta</taxon>
        <taxon>Pterygota</taxon>
        <taxon>Neoptera</taxon>
        <taxon>Endopterygota</taxon>
        <taxon>Diptera</taxon>
        <taxon>Nematocera</taxon>
        <taxon>Chironomoidea</taxon>
        <taxon>Chironomidae</taxon>
        <taxon>Chironominae</taxon>
        <taxon>Chironomus</taxon>
    </lineage>
</organism>
<proteinExistence type="inferred from homology"/>
<dbReference type="PANTHER" id="PTHR11188">
    <property type="entry name" value="ARRESTIN DOMAIN CONTAINING PROTEIN"/>
    <property type="match status" value="1"/>
</dbReference>
<keyword evidence="5" id="KW-1185">Reference proteome</keyword>
<evidence type="ECO:0000256" key="2">
    <source>
        <dbReference type="ARBA" id="ARBA00022606"/>
    </source>
</evidence>
<dbReference type="InterPro" id="IPR014752">
    <property type="entry name" value="Arrestin-like_C"/>
</dbReference>
<dbReference type="OrthoDB" id="7789592at2759"/>
<dbReference type="PANTHER" id="PTHR11188:SF176">
    <property type="entry name" value="ARRESTIN DOMAIN-CONTAINING PROTEIN 1"/>
    <property type="match status" value="1"/>
</dbReference>
<dbReference type="InterPro" id="IPR014756">
    <property type="entry name" value="Ig_E-set"/>
</dbReference>
<gene>
    <name evidence="4" type="ORF">CHIRRI_LOCUS198</name>
</gene>
<keyword evidence="2" id="KW-0716">Sensory transduction</keyword>
<accession>A0A9N9WL93</accession>
<dbReference type="AlphaFoldDB" id="A0A9N9WL93"/>
<reference evidence="4" key="2">
    <citation type="submission" date="2022-10" db="EMBL/GenBank/DDBJ databases">
        <authorList>
            <consortium name="ENA_rothamsted_submissions"/>
            <consortium name="culmorum"/>
            <person name="King R."/>
        </authorList>
    </citation>
    <scope>NUCLEOTIDE SEQUENCE</scope>
</reference>
<name>A0A9N9WL93_9DIPT</name>
<dbReference type="InterPro" id="IPR011021">
    <property type="entry name" value="Arrestin-like_N"/>
</dbReference>
<feature type="domain" description="Arrestin C-terminal-like" evidence="3">
    <location>
        <begin position="170"/>
        <end position="301"/>
    </location>
</feature>
<reference evidence="4" key="1">
    <citation type="submission" date="2022-01" db="EMBL/GenBank/DDBJ databases">
        <authorList>
            <person name="King R."/>
        </authorList>
    </citation>
    <scope>NUCLEOTIDE SEQUENCE</scope>
</reference>
<evidence type="ECO:0000259" key="3">
    <source>
        <dbReference type="SMART" id="SM01017"/>
    </source>
</evidence>
<dbReference type="Proteomes" id="UP001153620">
    <property type="component" value="Chromosome 1"/>
</dbReference>
<dbReference type="GO" id="GO:0015031">
    <property type="term" value="P:protein transport"/>
    <property type="evidence" value="ECO:0007669"/>
    <property type="project" value="TreeGrafter"/>
</dbReference>
<protein>
    <recommendedName>
        <fullName evidence="3">Arrestin C-terminal-like domain-containing protein</fullName>
    </recommendedName>
</protein>
<sequence>MAKINLMLEPNPEGTFFYYPGHLLKGTVELVLDETKKFRGFYIQVFGQAKCQWTQGSGKSKTTYTGTEVYVNSRTYLFGEYGGPTFEMKTGSHKYKFACQLPHQLPYTLDVTNGKITYRVEAVLDIPWKIDKETKVDIMIHRYDDLNLYPELANPMRRAERKTFITLFSESKPLLMTVGIPYRGFAANQYAPVSISYENESSVDISMTKIKLIQTIVYTSPQQSRSKENETVVIEAITEGVSAGSSKTIQAGLNIPRVVNSNDKFCQVITVTYSIEVEAESTGLHTNHKIRLPITIGTVPLTFNNQYESAQMAQPSAPVAEPFNYEKPPSYGETMKMAL</sequence>
<dbReference type="Pfam" id="PF00339">
    <property type="entry name" value="Arrestin_N"/>
    <property type="match status" value="1"/>
</dbReference>
<evidence type="ECO:0000313" key="4">
    <source>
        <dbReference type="EMBL" id="CAG9797198.1"/>
    </source>
</evidence>
<dbReference type="InterPro" id="IPR011022">
    <property type="entry name" value="Arrestin_C-like"/>
</dbReference>
<evidence type="ECO:0000256" key="1">
    <source>
        <dbReference type="ARBA" id="ARBA00005298"/>
    </source>
</evidence>
<dbReference type="InterPro" id="IPR050357">
    <property type="entry name" value="Arrestin_domain-protein"/>
</dbReference>
<dbReference type="EMBL" id="OU895877">
    <property type="protein sequence ID" value="CAG9797198.1"/>
    <property type="molecule type" value="Genomic_DNA"/>
</dbReference>